<dbReference type="EMBL" id="JABFAC010239052">
    <property type="protein sequence ID" value="MBA0634706.1"/>
    <property type="molecule type" value="Genomic_DNA"/>
</dbReference>
<protein>
    <submittedName>
        <fullName evidence="1">Uncharacterized protein</fullName>
    </submittedName>
</protein>
<dbReference type="Proteomes" id="UP000593561">
    <property type="component" value="Unassembled WGS sequence"/>
</dbReference>
<dbReference type="AlphaFoldDB" id="A0A7J8T9N1"/>
<sequence length="39" mass="4855">MLTLLQRRPSREEKAFTWRRESQKWPIGCWRDSGQNHRI</sequence>
<keyword evidence="2" id="KW-1185">Reference proteome</keyword>
<organism evidence="1 2">
    <name type="scientific">Gossypium davidsonii</name>
    <name type="common">Davidson's cotton</name>
    <name type="synonym">Gossypium klotzschianum subsp. davidsonii</name>
    <dbReference type="NCBI Taxonomy" id="34287"/>
    <lineage>
        <taxon>Eukaryota</taxon>
        <taxon>Viridiplantae</taxon>
        <taxon>Streptophyta</taxon>
        <taxon>Embryophyta</taxon>
        <taxon>Tracheophyta</taxon>
        <taxon>Spermatophyta</taxon>
        <taxon>Magnoliopsida</taxon>
        <taxon>eudicotyledons</taxon>
        <taxon>Gunneridae</taxon>
        <taxon>Pentapetalae</taxon>
        <taxon>rosids</taxon>
        <taxon>malvids</taxon>
        <taxon>Malvales</taxon>
        <taxon>Malvaceae</taxon>
        <taxon>Malvoideae</taxon>
        <taxon>Gossypium</taxon>
    </lineage>
</organism>
<evidence type="ECO:0000313" key="1">
    <source>
        <dbReference type="EMBL" id="MBA0634706.1"/>
    </source>
</evidence>
<name>A0A7J8T9N1_GOSDV</name>
<proteinExistence type="predicted"/>
<accession>A0A7J8T9N1</accession>
<reference evidence="1 2" key="1">
    <citation type="journal article" date="2019" name="Genome Biol. Evol.">
        <title>Insights into the evolution of the New World diploid cottons (Gossypium, subgenus Houzingenia) based on genome sequencing.</title>
        <authorList>
            <person name="Grover C.E."/>
            <person name="Arick M.A. 2nd"/>
            <person name="Thrash A."/>
            <person name="Conover J.L."/>
            <person name="Sanders W.S."/>
            <person name="Peterson D.G."/>
            <person name="Frelichowski J.E."/>
            <person name="Scheffler J.A."/>
            <person name="Scheffler B.E."/>
            <person name="Wendel J.F."/>
        </authorList>
    </citation>
    <scope>NUCLEOTIDE SEQUENCE [LARGE SCALE GENOMIC DNA]</scope>
    <source>
        <strain evidence="1">27</strain>
        <tissue evidence="1">Leaf</tissue>
    </source>
</reference>
<gene>
    <name evidence="1" type="ORF">Godav_028882</name>
</gene>
<feature type="non-terminal residue" evidence="1">
    <location>
        <position position="39"/>
    </location>
</feature>
<comment type="caution">
    <text evidence="1">The sequence shown here is derived from an EMBL/GenBank/DDBJ whole genome shotgun (WGS) entry which is preliminary data.</text>
</comment>
<evidence type="ECO:0000313" key="2">
    <source>
        <dbReference type="Proteomes" id="UP000593561"/>
    </source>
</evidence>